<keyword evidence="4 6" id="KW-0472">Membrane</keyword>
<evidence type="ECO:0000313" key="8">
    <source>
        <dbReference type="Proteomes" id="UP001187192"/>
    </source>
</evidence>
<dbReference type="EMBL" id="BTGU01000061">
    <property type="protein sequence ID" value="GMN55999.1"/>
    <property type="molecule type" value="Genomic_DNA"/>
</dbReference>
<evidence type="ECO:0000256" key="3">
    <source>
        <dbReference type="ARBA" id="ARBA00022989"/>
    </source>
</evidence>
<gene>
    <name evidence="7" type="ORF">TIFTF001_025115</name>
</gene>
<organism evidence="7 8">
    <name type="scientific">Ficus carica</name>
    <name type="common">Common fig</name>
    <dbReference type="NCBI Taxonomy" id="3494"/>
    <lineage>
        <taxon>Eukaryota</taxon>
        <taxon>Viridiplantae</taxon>
        <taxon>Streptophyta</taxon>
        <taxon>Embryophyta</taxon>
        <taxon>Tracheophyta</taxon>
        <taxon>Spermatophyta</taxon>
        <taxon>Magnoliopsida</taxon>
        <taxon>eudicotyledons</taxon>
        <taxon>Gunneridae</taxon>
        <taxon>Pentapetalae</taxon>
        <taxon>rosids</taxon>
        <taxon>fabids</taxon>
        <taxon>Rosales</taxon>
        <taxon>Moraceae</taxon>
        <taxon>Ficeae</taxon>
        <taxon>Ficus</taxon>
    </lineage>
</organism>
<evidence type="ECO:0000313" key="7">
    <source>
        <dbReference type="EMBL" id="GMN55999.1"/>
    </source>
</evidence>
<name>A0AA88AN80_FICCA</name>
<dbReference type="Pfam" id="PF02535">
    <property type="entry name" value="Zip"/>
    <property type="match status" value="1"/>
</dbReference>
<feature type="transmembrane region" description="Helical" evidence="6">
    <location>
        <begin position="61"/>
        <end position="83"/>
    </location>
</feature>
<comment type="caution">
    <text evidence="7">The sequence shown here is derived from an EMBL/GenBank/DDBJ whole genome shotgun (WGS) entry which is preliminary data.</text>
</comment>
<dbReference type="InterPro" id="IPR003689">
    <property type="entry name" value="ZIP"/>
</dbReference>
<accession>A0AA88AN80</accession>
<feature type="region of interest" description="Disordered" evidence="5">
    <location>
        <begin position="88"/>
        <end position="107"/>
    </location>
</feature>
<dbReference type="AlphaFoldDB" id="A0AA88AN80"/>
<keyword evidence="8" id="KW-1185">Reference proteome</keyword>
<reference evidence="7" key="1">
    <citation type="submission" date="2023-07" db="EMBL/GenBank/DDBJ databases">
        <title>draft genome sequence of fig (Ficus carica).</title>
        <authorList>
            <person name="Takahashi T."/>
            <person name="Nishimura K."/>
        </authorList>
    </citation>
    <scope>NUCLEOTIDE SEQUENCE</scope>
</reference>
<proteinExistence type="predicted"/>
<evidence type="ECO:0000256" key="2">
    <source>
        <dbReference type="ARBA" id="ARBA00022692"/>
    </source>
</evidence>
<sequence>MHMSTPEISKNRTRWSGGSSIQARLQSLRFYQLRLIHVLPDAYESLTSPCLRNNPWGKFPFVGFVAMFSAIGTLMMGALATGYHKRSELRKSQPVNSDEESDVHGENRPADHYVHGSAFMLESSNSSDLIRQRIIFQIISDTEGILSWNMHFLDKIYVGETKLPN</sequence>
<evidence type="ECO:0000256" key="5">
    <source>
        <dbReference type="SAM" id="MobiDB-lite"/>
    </source>
</evidence>
<keyword evidence="2 6" id="KW-0812">Transmembrane</keyword>
<evidence type="ECO:0000256" key="1">
    <source>
        <dbReference type="ARBA" id="ARBA00004141"/>
    </source>
</evidence>
<dbReference type="GO" id="GO:0016020">
    <property type="term" value="C:membrane"/>
    <property type="evidence" value="ECO:0007669"/>
    <property type="project" value="UniProtKB-SubCell"/>
</dbReference>
<protein>
    <submittedName>
        <fullName evidence="7">Uncharacterized protein</fullName>
    </submittedName>
</protein>
<dbReference type="Proteomes" id="UP001187192">
    <property type="component" value="Unassembled WGS sequence"/>
</dbReference>
<dbReference type="GO" id="GO:0046873">
    <property type="term" value="F:metal ion transmembrane transporter activity"/>
    <property type="evidence" value="ECO:0007669"/>
    <property type="project" value="InterPro"/>
</dbReference>
<comment type="subcellular location">
    <subcellularLocation>
        <location evidence="1">Membrane</location>
        <topology evidence="1">Multi-pass membrane protein</topology>
    </subcellularLocation>
</comment>
<evidence type="ECO:0000256" key="4">
    <source>
        <dbReference type="ARBA" id="ARBA00023136"/>
    </source>
</evidence>
<evidence type="ECO:0000256" key="6">
    <source>
        <dbReference type="SAM" id="Phobius"/>
    </source>
</evidence>
<keyword evidence="3 6" id="KW-1133">Transmembrane helix</keyword>